<dbReference type="InterPro" id="IPR017832">
    <property type="entry name" value="Glyco_trans_2_hopen-assoc_HpnB"/>
</dbReference>
<dbReference type="EMBL" id="RKQG01000001">
    <property type="protein sequence ID" value="RPE35668.1"/>
    <property type="molecule type" value="Genomic_DNA"/>
</dbReference>
<dbReference type="Proteomes" id="UP000266906">
    <property type="component" value="Unassembled WGS sequence"/>
</dbReference>
<dbReference type="AlphaFoldDB" id="A0A3N4RQG5"/>
<gene>
    <name evidence="3" type="ORF">EDD38_4022</name>
</gene>
<keyword evidence="1" id="KW-1133">Transmembrane helix</keyword>
<accession>A0A3N4RQG5</accession>
<dbReference type="SUPFAM" id="SSF53448">
    <property type="entry name" value="Nucleotide-diphospho-sugar transferases"/>
    <property type="match status" value="1"/>
</dbReference>
<dbReference type="InterPro" id="IPR029044">
    <property type="entry name" value="Nucleotide-diphossugar_trans"/>
</dbReference>
<feature type="transmembrane region" description="Helical" evidence="1">
    <location>
        <begin position="307"/>
        <end position="327"/>
    </location>
</feature>
<feature type="domain" description="Glycosyltransferase 2-like" evidence="2">
    <location>
        <begin position="47"/>
        <end position="221"/>
    </location>
</feature>
<organism evidence="3 4">
    <name type="scientific">Kitasatospora cineracea</name>
    <dbReference type="NCBI Taxonomy" id="88074"/>
    <lineage>
        <taxon>Bacteria</taxon>
        <taxon>Bacillati</taxon>
        <taxon>Actinomycetota</taxon>
        <taxon>Actinomycetes</taxon>
        <taxon>Kitasatosporales</taxon>
        <taxon>Streptomycetaceae</taxon>
        <taxon>Kitasatospora</taxon>
    </lineage>
</organism>
<proteinExistence type="predicted"/>
<feature type="transmembrane region" description="Helical" evidence="1">
    <location>
        <begin position="281"/>
        <end position="301"/>
    </location>
</feature>
<protein>
    <submittedName>
        <fullName evidence="3">Hopene-associated glycosyltransferase HpnB</fullName>
    </submittedName>
</protein>
<dbReference type="Gene3D" id="3.90.550.10">
    <property type="entry name" value="Spore Coat Polysaccharide Biosynthesis Protein SpsA, Chain A"/>
    <property type="match status" value="1"/>
</dbReference>
<dbReference type="Pfam" id="PF00535">
    <property type="entry name" value="Glycos_transf_2"/>
    <property type="match status" value="1"/>
</dbReference>
<comment type="caution">
    <text evidence="3">The sequence shown here is derived from an EMBL/GenBank/DDBJ whole genome shotgun (WGS) entry which is preliminary data.</text>
</comment>
<reference evidence="3 4" key="1">
    <citation type="submission" date="2018-11" db="EMBL/GenBank/DDBJ databases">
        <title>Sequencing the genomes of 1000 actinobacteria strains.</title>
        <authorList>
            <person name="Klenk H.-P."/>
        </authorList>
    </citation>
    <scope>NUCLEOTIDE SEQUENCE [LARGE SCALE GENOMIC DNA]</scope>
    <source>
        <strain evidence="3 4">DSM 44781</strain>
    </source>
</reference>
<feature type="transmembrane region" description="Helical" evidence="1">
    <location>
        <begin position="6"/>
        <end position="26"/>
    </location>
</feature>
<dbReference type="PANTHER" id="PTHR43646:SF3">
    <property type="entry name" value="SLR1566 PROTEIN"/>
    <property type="match status" value="1"/>
</dbReference>
<evidence type="ECO:0000313" key="4">
    <source>
        <dbReference type="Proteomes" id="UP000266906"/>
    </source>
</evidence>
<name>A0A3N4RQG5_9ACTN</name>
<dbReference type="RefSeq" id="WP_167519739.1">
    <property type="nucleotide sequence ID" value="NZ_RKQG01000001.1"/>
</dbReference>
<dbReference type="PANTHER" id="PTHR43646">
    <property type="entry name" value="GLYCOSYLTRANSFERASE"/>
    <property type="match status" value="1"/>
</dbReference>
<evidence type="ECO:0000313" key="3">
    <source>
        <dbReference type="EMBL" id="RPE35668.1"/>
    </source>
</evidence>
<keyword evidence="1" id="KW-0472">Membrane</keyword>
<dbReference type="NCBIfam" id="TIGR03469">
    <property type="entry name" value="HpnB"/>
    <property type="match status" value="1"/>
</dbReference>
<feature type="transmembrane region" description="Helical" evidence="1">
    <location>
        <begin position="339"/>
        <end position="359"/>
    </location>
</feature>
<keyword evidence="4" id="KW-1185">Reference proteome</keyword>
<keyword evidence="1" id="KW-0812">Transmembrane</keyword>
<evidence type="ECO:0000256" key="1">
    <source>
        <dbReference type="SAM" id="Phobius"/>
    </source>
</evidence>
<dbReference type="InterPro" id="IPR001173">
    <property type="entry name" value="Glyco_trans_2-like"/>
</dbReference>
<sequence length="387" mass="41435">MTVLWWVSVVSLLAWVWLAVCHGGFWRTDQRLPRGGDEPASWPSVVVLVPARDEAQVLPVSLPSVLAQEYPGRARVVLVDDHSTDGTGGLARELAERTGGLELAVTTPPPLPEGWTGKLWALRHGVGQAGDAEWLLLTDADIAHRPGSLRALVAAGEGHRLDLVSQMARLRVAGGWERLIVPAFVYFFAQLYPFRRANRPGARTAAAAGGCSLVRRSALERAGGVAAIRGAVIDDVSLARAVKRTGGRTWLGLADRVDSVRPYPALGPLWRMVSRSAYAQLRYSPLLLAGTVAGLALVYLVPPVAAVAGAAAGAWWTAGAGLAGWAVMAGTYAPMLRYYGQPVAAAPLLPFTALLYLLMTVDSAVQHWRGRGAAWKGRTYPRPQRAE</sequence>
<evidence type="ECO:0000259" key="2">
    <source>
        <dbReference type="Pfam" id="PF00535"/>
    </source>
</evidence>